<evidence type="ECO:0000313" key="17">
    <source>
        <dbReference type="EMBL" id="AXM05935.1"/>
    </source>
</evidence>
<evidence type="ECO:0000256" key="11">
    <source>
        <dbReference type="ARBA" id="ARBA00023310"/>
    </source>
</evidence>
<keyword evidence="11 14" id="KW-0066">ATP synthesis</keyword>
<comment type="similarity">
    <text evidence="2 14 15">Belongs to the ATPase B chain family.</text>
</comment>
<dbReference type="EMBL" id="CP031442">
    <property type="protein sequence ID" value="AXM05935.1"/>
    <property type="molecule type" value="Genomic_DNA"/>
</dbReference>
<dbReference type="SUPFAM" id="SSF81573">
    <property type="entry name" value="F1F0 ATP synthase subunit B, membrane domain"/>
    <property type="match status" value="1"/>
</dbReference>
<dbReference type="EMBL" id="MVCE01000001">
    <property type="protein sequence ID" value="PGF36702.1"/>
    <property type="molecule type" value="Genomic_DNA"/>
</dbReference>
<dbReference type="Gene3D" id="1.20.5.620">
    <property type="entry name" value="F1F0 ATP synthase subunit B, membrane domain"/>
    <property type="match status" value="1"/>
</dbReference>
<dbReference type="CDD" id="cd06503">
    <property type="entry name" value="ATP-synt_Fo_b"/>
    <property type="match status" value="1"/>
</dbReference>
<comment type="subcellular location">
    <subcellularLocation>
        <location evidence="1 14">Cell membrane</location>
        <topology evidence="1 14">Single-pass membrane protein</topology>
    </subcellularLocation>
</comment>
<evidence type="ECO:0000256" key="10">
    <source>
        <dbReference type="ARBA" id="ARBA00023136"/>
    </source>
</evidence>
<dbReference type="Proteomes" id="UP000226191">
    <property type="component" value="Unassembled WGS sequence"/>
</dbReference>
<keyword evidence="5 14" id="KW-0138">CF(0)</keyword>
<dbReference type="Pfam" id="PF00430">
    <property type="entry name" value="ATP-synt_B"/>
    <property type="match status" value="1"/>
</dbReference>
<evidence type="ECO:0000256" key="8">
    <source>
        <dbReference type="ARBA" id="ARBA00022989"/>
    </source>
</evidence>
<keyword evidence="4 14" id="KW-1003">Cell membrane</keyword>
<evidence type="ECO:0000256" key="3">
    <source>
        <dbReference type="ARBA" id="ARBA00022448"/>
    </source>
</evidence>
<evidence type="ECO:0000256" key="4">
    <source>
        <dbReference type="ARBA" id="ARBA00022475"/>
    </source>
</evidence>
<dbReference type="Proteomes" id="UP000256621">
    <property type="component" value="Chromosome"/>
</dbReference>
<sequence>MNILEMDLGPLAPEHPIEIIVGVILVLLLTWLIAKAVVPRFEKLYEERTETIQGGIERAERAQAEAKAALEKYQAQLASARDEAAQIRDDAKSQGAQIIAEMRANAQEEADRITERANAQIQAERDQAVREVRAEIGGLATTLASRIVGESLQDDQRVQATVDRFLSSLADEPSASNSRTVNRA</sequence>
<reference evidence="17 20" key="2">
    <citation type="submission" date="2018-08" db="EMBL/GenBank/DDBJ databases">
        <title>Genome sequencing of Cutibacterium acnes KCOM 1315.</title>
        <authorList>
            <person name="Kook J.-K."/>
            <person name="Park S.-N."/>
            <person name="Lim Y.K."/>
        </authorList>
    </citation>
    <scope>NUCLEOTIDE SEQUENCE [LARGE SCALE GENOMIC DNA]</scope>
    <source>
        <strain evidence="17 20">KCOM 1315</strain>
    </source>
</reference>
<evidence type="ECO:0000256" key="15">
    <source>
        <dbReference type="RuleBase" id="RU003848"/>
    </source>
</evidence>
<comment type="subunit">
    <text evidence="13 14">F-type ATPases have 2 components, F(1) - the catalytic core - and F(0) - the membrane proton channel. F(1) has five subunits: alpha(3), beta(3), gamma(1), delta(1), epsilon(1). F(0) has three main subunits: a(1), b(2) and c(10-14). The alpha and beta chains form an alternating ring which encloses part of the gamma chain. F(1) is attached to F(0) by a central stalk formed by the gamma and epsilon chains, while a peripheral stalk is formed by the delta and b chains.</text>
</comment>
<evidence type="ECO:0000256" key="1">
    <source>
        <dbReference type="ARBA" id="ARBA00004162"/>
    </source>
</evidence>
<feature type="transmembrane region" description="Helical" evidence="14">
    <location>
        <begin position="20"/>
        <end position="38"/>
    </location>
</feature>
<dbReference type="NCBIfam" id="TIGR01144">
    <property type="entry name" value="ATP_synt_b"/>
    <property type="match status" value="1"/>
</dbReference>
<evidence type="ECO:0000256" key="6">
    <source>
        <dbReference type="ARBA" id="ARBA00022692"/>
    </source>
</evidence>
<evidence type="ECO:0000313" key="20">
    <source>
        <dbReference type="Proteomes" id="UP000256621"/>
    </source>
</evidence>
<keyword evidence="8 14" id="KW-1133">Transmembrane helix</keyword>
<evidence type="ECO:0000256" key="12">
    <source>
        <dbReference type="ARBA" id="ARBA00025198"/>
    </source>
</evidence>
<evidence type="ECO:0000256" key="14">
    <source>
        <dbReference type="HAMAP-Rule" id="MF_01398"/>
    </source>
</evidence>
<name>A0A2B7I657_CUTAC</name>
<evidence type="ECO:0000256" key="7">
    <source>
        <dbReference type="ARBA" id="ARBA00022781"/>
    </source>
</evidence>
<gene>
    <name evidence="14" type="primary">atpF</name>
    <name evidence="18" type="ORF">B1B09_03595</name>
    <name evidence="17" type="ORF">DXN06_01270</name>
</gene>
<protein>
    <recommendedName>
        <fullName evidence="14">ATP synthase subunit b</fullName>
    </recommendedName>
    <alternativeName>
        <fullName evidence="14">ATP synthase F(0) sector subunit b</fullName>
    </alternativeName>
    <alternativeName>
        <fullName evidence="14">ATPase subunit I</fullName>
    </alternativeName>
    <alternativeName>
        <fullName evidence="14">F-type ATPase subunit b</fullName>
        <shortName evidence="14">F-ATPase subunit b</shortName>
    </alternativeName>
</protein>
<reference evidence="18 19" key="1">
    <citation type="submission" date="2017-02" db="EMBL/GenBank/DDBJ databases">
        <title>Prevalence of linear plasmids in Cutibacterium acnes isolates obtained from cancerous prostatic tissue.</title>
        <authorList>
            <person name="Davidsson S."/>
            <person name="Bruggemann H."/>
        </authorList>
    </citation>
    <scope>NUCLEOTIDE SEQUENCE [LARGE SCALE GENOMIC DNA]</scope>
    <source>
        <strain evidence="18 19">11-78</strain>
    </source>
</reference>
<comment type="function">
    <text evidence="14">Component of the F(0) channel, it forms part of the peripheral stalk, linking F(1) to F(0).</text>
</comment>
<keyword evidence="9 14" id="KW-0406">Ion transport</keyword>
<accession>A0A2B7I657</accession>
<dbReference type="PANTHER" id="PTHR33445">
    <property type="entry name" value="ATP SYNTHASE SUBUNIT B', CHLOROPLASTIC"/>
    <property type="match status" value="1"/>
</dbReference>
<keyword evidence="10 14" id="KW-0472">Membrane</keyword>
<dbReference type="GO" id="GO:0005886">
    <property type="term" value="C:plasma membrane"/>
    <property type="evidence" value="ECO:0007669"/>
    <property type="project" value="UniProtKB-SubCell"/>
</dbReference>
<evidence type="ECO:0000256" key="2">
    <source>
        <dbReference type="ARBA" id="ARBA00005513"/>
    </source>
</evidence>
<evidence type="ECO:0000313" key="19">
    <source>
        <dbReference type="Proteomes" id="UP000226191"/>
    </source>
</evidence>
<evidence type="ECO:0000256" key="9">
    <source>
        <dbReference type="ARBA" id="ARBA00023065"/>
    </source>
</evidence>
<dbReference type="RefSeq" id="WP_002516771.1">
    <property type="nucleotide sequence ID" value="NZ_AP019664.1"/>
</dbReference>
<dbReference type="HAMAP" id="MF_01398">
    <property type="entry name" value="ATP_synth_b_bprime"/>
    <property type="match status" value="1"/>
</dbReference>
<comment type="function">
    <text evidence="12 14">F(1)F(0) ATP synthase produces ATP from ADP in the presence of a proton or sodium gradient. F-type ATPases consist of two structural domains, F(1) containing the extramembraneous catalytic core and F(0) containing the membrane proton channel, linked together by a central stalk and a peripheral stalk. During catalysis, ATP synthesis in the catalytic domain of F(1) is coupled via a rotary mechanism of the central stalk subunits to proton translocation.</text>
</comment>
<keyword evidence="6 14" id="KW-0812">Transmembrane</keyword>
<dbReference type="NCBIfam" id="NF004412">
    <property type="entry name" value="PRK05759.1-3"/>
    <property type="match status" value="1"/>
</dbReference>
<dbReference type="InterPro" id="IPR005864">
    <property type="entry name" value="ATP_synth_F0_bsu_bac"/>
</dbReference>
<dbReference type="GO" id="GO:0046933">
    <property type="term" value="F:proton-transporting ATP synthase activity, rotational mechanism"/>
    <property type="evidence" value="ECO:0007669"/>
    <property type="project" value="UniProtKB-UniRule"/>
</dbReference>
<dbReference type="GeneID" id="92857213"/>
<keyword evidence="16" id="KW-0175">Coiled coil</keyword>
<dbReference type="GO" id="GO:0045259">
    <property type="term" value="C:proton-transporting ATP synthase complex"/>
    <property type="evidence" value="ECO:0007669"/>
    <property type="project" value="UniProtKB-KW"/>
</dbReference>
<keyword evidence="7 14" id="KW-0375">Hydrogen ion transport</keyword>
<dbReference type="InterPro" id="IPR050059">
    <property type="entry name" value="ATP_synthase_B_chain"/>
</dbReference>
<feature type="coiled-coil region" evidence="16">
    <location>
        <begin position="56"/>
        <end position="123"/>
    </location>
</feature>
<dbReference type="InterPro" id="IPR002146">
    <property type="entry name" value="ATP_synth_b/b'su_bac/chlpt"/>
</dbReference>
<evidence type="ECO:0000313" key="18">
    <source>
        <dbReference type="EMBL" id="PGF36702.1"/>
    </source>
</evidence>
<evidence type="ECO:0000256" key="16">
    <source>
        <dbReference type="SAM" id="Coils"/>
    </source>
</evidence>
<proteinExistence type="inferred from homology"/>
<dbReference type="AlphaFoldDB" id="A0A2B7I657"/>
<evidence type="ECO:0000256" key="5">
    <source>
        <dbReference type="ARBA" id="ARBA00022547"/>
    </source>
</evidence>
<dbReference type="PANTHER" id="PTHR33445:SF1">
    <property type="entry name" value="ATP SYNTHASE SUBUNIT B"/>
    <property type="match status" value="1"/>
</dbReference>
<dbReference type="InterPro" id="IPR028987">
    <property type="entry name" value="ATP_synth_B-like_membr_sf"/>
</dbReference>
<dbReference type="OrthoDB" id="5243563at2"/>
<keyword evidence="3 14" id="KW-0813">Transport</keyword>
<dbReference type="SMR" id="A0A2B7I657"/>
<evidence type="ECO:0000256" key="13">
    <source>
        <dbReference type="ARBA" id="ARBA00025830"/>
    </source>
</evidence>
<dbReference type="GO" id="GO:0046961">
    <property type="term" value="F:proton-transporting ATPase activity, rotational mechanism"/>
    <property type="evidence" value="ECO:0007669"/>
    <property type="project" value="TreeGrafter"/>
</dbReference>
<organism evidence="18 19">
    <name type="scientific">Cutibacterium acnes</name>
    <name type="common">Propionibacterium acnes</name>
    <dbReference type="NCBI Taxonomy" id="1747"/>
    <lineage>
        <taxon>Bacteria</taxon>
        <taxon>Bacillati</taxon>
        <taxon>Actinomycetota</taxon>
        <taxon>Actinomycetes</taxon>
        <taxon>Propionibacteriales</taxon>
        <taxon>Propionibacteriaceae</taxon>
        <taxon>Cutibacterium</taxon>
    </lineage>
</organism>